<name>A0A0K1EJM3_CHOCO</name>
<comment type="function">
    <text evidence="4">Responsible for synthesis of pseudouridine from uracil-13 in transfer RNAs.</text>
</comment>
<dbReference type="Proteomes" id="UP000067626">
    <property type="component" value="Chromosome"/>
</dbReference>
<dbReference type="PROSITE" id="PS50984">
    <property type="entry name" value="TRUD"/>
    <property type="match status" value="1"/>
</dbReference>
<evidence type="ECO:0000256" key="4">
    <source>
        <dbReference type="HAMAP-Rule" id="MF_01082"/>
    </source>
</evidence>
<dbReference type="RefSeq" id="WP_050432759.1">
    <property type="nucleotide sequence ID" value="NZ_CP012159.1"/>
</dbReference>
<dbReference type="PANTHER" id="PTHR47811:SF1">
    <property type="entry name" value="TRNA PSEUDOURIDINE SYNTHASE D"/>
    <property type="match status" value="1"/>
</dbReference>
<comment type="catalytic activity">
    <reaction evidence="4">
        <text>uridine(13) in tRNA = pseudouridine(13) in tRNA</text>
        <dbReference type="Rhea" id="RHEA:42540"/>
        <dbReference type="Rhea" id="RHEA-COMP:10105"/>
        <dbReference type="Rhea" id="RHEA-COMP:10106"/>
        <dbReference type="ChEBI" id="CHEBI:65314"/>
        <dbReference type="ChEBI" id="CHEBI:65315"/>
        <dbReference type="EC" id="5.4.99.27"/>
    </reaction>
</comment>
<dbReference type="InterPro" id="IPR050170">
    <property type="entry name" value="TruD_pseudoU_synthase"/>
</dbReference>
<feature type="compositionally biased region" description="Acidic residues" evidence="5">
    <location>
        <begin position="360"/>
        <end position="377"/>
    </location>
</feature>
<dbReference type="GO" id="GO:0005829">
    <property type="term" value="C:cytosol"/>
    <property type="evidence" value="ECO:0007669"/>
    <property type="project" value="TreeGrafter"/>
</dbReference>
<dbReference type="InterPro" id="IPR001656">
    <property type="entry name" value="PsdUridine_synth_TruD"/>
</dbReference>
<dbReference type="InterPro" id="IPR020103">
    <property type="entry name" value="PsdUridine_synth_cat_dom_sf"/>
</dbReference>
<proteinExistence type="inferred from homology"/>
<evidence type="ECO:0000259" key="6">
    <source>
        <dbReference type="PROSITE" id="PS50984"/>
    </source>
</evidence>
<dbReference type="SUPFAM" id="SSF55120">
    <property type="entry name" value="Pseudouridine synthase"/>
    <property type="match status" value="1"/>
</dbReference>
<dbReference type="Gene3D" id="3.30.2340.10">
    <property type="entry name" value="TruD, insertion domain"/>
    <property type="match status" value="1"/>
</dbReference>
<dbReference type="InterPro" id="IPR043165">
    <property type="entry name" value="TruD_insert_sf"/>
</dbReference>
<gene>
    <name evidence="4 7" type="primary">truD</name>
    <name evidence="7" type="ORF">CMC5_050440</name>
</gene>
<sequence length="377" mass="40966">MTSLPDPQAPGLPQGVIRRAPEDFIVDELPAYPASGRGEHVFITFRKTRLNTPDAIRTLARALGSDQRTAGHAGMKDRHAITTQTASFQLPLGVDPEPLLAAADLPGIEVLTVARHDHKLKPGHLLGNRFRIIVRDVSPDGITTAQRHLERASTSGVPNAFGPQRFGRDGANPERALGWVAGRWRGPRDRREQRLLLSSLQSRWFNEVLTAREADGTWTTALPGDLAKKHDSGGLFLVPLEGPELDDARERARAGALSATGPMFGKKMRWPEGAPLELERAVLARDLDDPHRLDAVAHAGEGTRRPLRMMVHGLETTVLADDERAIALTFVLPKGGYATTLLGRAFQLIDATAPPRASGDVEDPGQEEEVETDASST</sequence>
<feature type="region of interest" description="Disordered" evidence="5">
    <location>
        <begin position="353"/>
        <end position="377"/>
    </location>
</feature>
<dbReference type="InterPro" id="IPR042214">
    <property type="entry name" value="TruD_catalytic"/>
</dbReference>
<dbReference type="EC" id="5.4.99.27" evidence="4"/>
<dbReference type="AlphaFoldDB" id="A0A0K1EJM3"/>
<dbReference type="STRING" id="52.CMC5_050440"/>
<dbReference type="PATRIC" id="fig|52.7.peg.5581"/>
<reference evidence="7 8" key="1">
    <citation type="submission" date="2015-07" db="EMBL/GenBank/DDBJ databases">
        <title>Genome analysis of myxobacterium Chondromyces crocatus Cm c5 reveals a high potential for natural compound synthesis and the genetic basis for the loss of fruiting body formation.</title>
        <authorList>
            <person name="Zaburannyi N."/>
            <person name="Bunk B."/>
            <person name="Maier J."/>
            <person name="Overmann J."/>
            <person name="Mueller R."/>
        </authorList>
    </citation>
    <scope>NUCLEOTIDE SEQUENCE [LARGE SCALE GENOMIC DNA]</scope>
    <source>
        <strain evidence="7 8">Cm c5</strain>
    </source>
</reference>
<dbReference type="GO" id="GO:0003723">
    <property type="term" value="F:RNA binding"/>
    <property type="evidence" value="ECO:0007669"/>
    <property type="project" value="InterPro"/>
</dbReference>
<dbReference type="InterPro" id="IPR011760">
    <property type="entry name" value="PsdUridine_synth_TruD_insert"/>
</dbReference>
<organism evidence="7 8">
    <name type="scientific">Chondromyces crocatus</name>
    <dbReference type="NCBI Taxonomy" id="52"/>
    <lineage>
        <taxon>Bacteria</taxon>
        <taxon>Pseudomonadati</taxon>
        <taxon>Myxococcota</taxon>
        <taxon>Polyangia</taxon>
        <taxon>Polyangiales</taxon>
        <taxon>Polyangiaceae</taxon>
        <taxon>Chondromyces</taxon>
    </lineage>
</organism>
<evidence type="ECO:0000256" key="5">
    <source>
        <dbReference type="SAM" id="MobiDB-lite"/>
    </source>
</evidence>
<protein>
    <recommendedName>
        <fullName evidence="4">tRNA pseudouridine synthase D</fullName>
        <ecNumber evidence="4">5.4.99.27</ecNumber>
    </recommendedName>
    <alternativeName>
        <fullName evidence="4">tRNA pseudouridine(13) synthase</fullName>
    </alternativeName>
    <alternativeName>
        <fullName evidence="4">tRNA pseudouridylate synthase D</fullName>
    </alternativeName>
    <alternativeName>
        <fullName evidence="4">tRNA-uridine isomerase D</fullName>
    </alternativeName>
</protein>
<dbReference type="PANTHER" id="PTHR47811">
    <property type="entry name" value="TRNA PSEUDOURIDINE SYNTHASE D"/>
    <property type="match status" value="1"/>
</dbReference>
<keyword evidence="2 4" id="KW-0819">tRNA processing</keyword>
<evidence type="ECO:0000256" key="3">
    <source>
        <dbReference type="ARBA" id="ARBA00023235"/>
    </source>
</evidence>
<accession>A0A0K1EJM3</accession>
<evidence type="ECO:0000313" key="8">
    <source>
        <dbReference type="Proteomes" id="UP000067626"/>
    </source>
</evidence>
<evidence type="ECO:0000313" key="7">
    <source>
        <dbReference type="EMBL" id="AKT40887.1"/>
    </source>
</evidence>
<dbReference type="Gene3D" id="3.30.2350.20">
    <property type="entry name" value="TruD, catalytic domain"/>
    <property type="match status" value="1"/>
</dbReference>
<dbReference type="GO" id="GO:0031119">
    <property type="term" value="P:tRNA pseudouridine synthesis"/>
    <property type="evidence" value="ECO:0007669"/>
    <property type="project" value="UniProtKB-UniRule"/>
</dbReference>
<dbReference type="EMBL" id="CP012159">
    <property type="protein sequence ID" value="AKT40887.1"/>
    <property type="molecule type" value="Genomic_DNA"/>
</dbReference>
<comment type="similarity">
    <text evidence="1 4">Belongs to the pseudouridine synthase TruD family.</text>
</comment>
<evidence type="ECO:0000256" key="1">
    <source>
        <dbReference type="ARBA" id="ARBA00007953"/>
    </source>
</evidence>
<keyword evidence="8" id="KW-1185">Reference proteome</keyword>
<feature type="active site" description="Nucleophile" evidence="4">
    <location>
        <position position="77"/>
    </location>
</feature>
<dbReference type="KEGG" id="ccro:CMC5_050440"/>
<feature type="domain" description="TRUD" evidence="6">
    <location>
        <begin position="156"/>
        <end position="309"/>
    </location>
</feature>
<dbReference type="GO" id="GO:0160150">
    <property type="term" value="F:tRNA pseudouridine(13) synthase activity"/>
    <property type="evidence" value="ECO:0007669"/>
    <property type="project" value="UniProtKB-EC"/>
</dbReference>
<evidence type="ECO:0000256" key="2">
    <source>
        <dbReference type="ARBA" id="ARBA00022694"/>
    </source>
</evidence>
<dbReference type="Pfam" id="PF01142">
    <property type="entry name" value="TruD"/>
    <property type="match status" value="2"/>
</dbReference>
<keyword evidence="3 4" id="KW-0413">Isomerase</keyword>
<dbReference type="HAMAP" id="MF_01082">
    <property type="entry name" value="TruD"/>
    <property type="match status" value="1"/>
</dbReference>